<dbReference type="PANTHER" id="PTHR32019:SF2">
    <property type="entry name" value="R3H DOMAIN-CONTAINING PROTEIN 4"/>
    <property type="match status" value="1"/>
</dbReference>
<feature type="region of interest" description="Disordered" evidence="1">
    <location>
        <begin position="188"/>
        <end position="229"/>
    </location>
</feature>
<dbReference type="Proteomes" id="UP001497525">
    <property type="component" value="Unassembled WGS sequence"/>
</dbReference>
<gene>
    <name evidence="3" type="ORF">CDAUBV1_LOCUS5527</name>
</gene>
<evidence type="ECO:0000259" key="2">
    <source>
        <dbReference type="Pfam" id="PF13902"/>
    </source>
</evidence>
<comment type="caution">
    <text evidence="3">The sequence shown here is derived from an EMBL/GenBank/DDBJ whole genome shotgun (WGS) entry which is preliminary data.</text>
</comment>
<dbReference type="AlphaFoldDB" id="A0AAV2T753"/>
<dbReference type="InterPro" id="IPR036867">
    <property type="entry name" value="R3H_dom_sf"/>
</dbReference>
<dbReference type="EMBL" id="CAXLJL010000134">
    <property type="protein sequence ID" value="CAL5132681.1"/>
    <property type="molecule type" value="Genomic_DNA"/>
</dbReference>
<organism evidence="3 4">
    <name type="scientific">Calicophoron daubneyi</name>
    <name type="common">Rumen fluke</name>
    <name type="synonym">Paramphistomum daubneyi</name>
    <dbReference type="NCBI Taxonomy" id="300641"/>
    <lineage>
        <taxon>Eukaryota</taxon>
        <taxon>Metazoa</taxon>
        <taxon>Spiralia</taxon>
        <taxon>Lophotrochozoa</taxon>
        <taxon>Platyhelminthes</taxon>
        <taxon>Trematoda</taxon>
        <taxon>Digenea</taxon>
        <taxon>Plagiorchiida</taxon>
        <taxon>Pronocephalata</taxon>
        <taxon>Paramphistomoidea</taxon>
        <taxon>Paramphistomidae</taxon>
        <taxon>Calicophoron</taxon>
    </lineage>
</organism>
<evidence type="ECO:0000313" key="3">
    <source>
        <dbReference type="EMBL" id="CAL5132681.1"/>
    </source>
</evidence>
<feature type="compositionally biased region" description="Basic residues" evidence="1">
    <location>
        <begin position="208"/>
        <end position="222"/>
    </location>
</feature>
<proteinExistence type="predicted"/>
<dbReference type="PANTHER" id="PTHR32019">
    <property type="entry name" value="R3H DOMAIN-CONTAINING PROTEIN 4"/>
    <property type="match status" value="1"/>
</dbReference>
<dbReference type="SUPFAM" id="SSF82708">
    <property type="entry name" value="R3H domain"/>
    <property type="match status" value="1"/>
</dbReference>
<dbReference type="InterPro" id="IPR039629">
    <property type="entry name" value="R3HDM4"/>
</dbReference>
<dbReference type="Pfam" id="PF13902">
    <property type="entry name" value="R3H-assoc"/>
    <property type="match status" value="1"/>
</dbReference>
<name>A0AAV2T753_CALDB</name>
<reference evidence="3" key="1">
    <citation type="submission" date="2024-06" db="EMBL/GenBank/DDBJ databases">
        <authorList>
            <person name="Liu X."/>
            <person name="Lenzi L."/>
            <person name="Haldenby T S."/>
            <person name="Uol C."/>
        </authorList>
    </citation>
    <scope>NUCLEOTIDE SEQUENCE</scope>
</reference>
<evidence type="ECO:0000313" key="4">
    <source>
        <dbReference type="Proteomes" id="UP001497525"/>
    </source>
</evidence>
<dbReference type="InterPro" id="IPR025952">
    <property type="entry name" value="R3H-assoc_dom"/>
</dbReference>
<sequence length="421" mass="47338">MSMFGYKRGVLGICRDFFCIPIAACAAPIHSQSSPAPGDMSSALECQPLRHYSDFETASESGVSDLSYVQPYTPKKYEKQGKFATPTSTEKAIKRGARAMRRYENDAYLNNLSVIAEMDAEEVASMVWPDSITQCSAFKRLFENQSLRAVWDKFITLSETEQAKLLSSLRHRNEDESDDEELVEVSLDEYASESEERPYSRRTGNARSRPHRSKRGHRKPKVRSSSTSCLTALGDESAGDINLVEQRIQGDSVPDSQGEIIQPELRGSLPVRFRMLLLKSQNSSHGRGRKRRGKHIDRFVTTLDLCLIDRTERELRRWFGERASNAQTQSSGSRLAFSRWTPTTSLLCEDEESSPPEPLRLDAFERLLVHSVAGYLGLSSYSAWSEPLGGRQLWAESIIGQPFAPPQQTFVSLIEAHLTES</sequence>
<protein>
    <recommendedName>
        <fullName evidence="2">R3H-associated N-terminal domain-containing protein</fullName>
    </recommendedName>
</protein>
<feature type="domain" description="R3H-associated N-terminal" evidence="2">
    <location>
        <begin position="94"/>
        <end position="186"/>
    </location>
</feature>
<dbReference type="CDD" id="cd02325">
    <property type="entry name" value="R3H"/>
    <property type="match status" value="1"/>
</dbReference>
<dbReference type="GO" id="GO:0003676">
    <property type="term" value="F:nucleic acid binding"/>
    <property type="evidence" value="ECO:0007669"/>
    <property type="project" value="InterPro"/>
</dbReference>
<accession>A0AAV2T753</accession>
<evidence type="ECO:0000256" key="1">
    <source>
        <dbReference type="SAM" id="MobiDB-lite"/>
    </source>
</evidence>